<accession>A0AAD5LPS8</accession>
<keyword evidence="3" id="KW-0560">Oxidoreductase</keyword>
<dbReference type="AlphaFoldDB" id="A0AAD5LPS8"/>
<dbReference type="Proteomes" id="UP001209570">
    <property type="component" value="Unassembled WGS sequence"/>
</dbReference>
<dbReference type="GO" id="GO:0008113">
    <property type="term" value="F:peptide-methionine (S)-S-oxide reductase activity"/>
    <property type="evidence" value="ECO:0007669"/>
    <property type="project" value="UniProtKB-EC"/>
</dbReference>
<dbReference type="EC" id="1.8.4.11" evidence="2"/>
<dbReference type="SUPFAM" id="SSF55068">
    <property type="entry name" value="Peptide methionine sulfoxide reductase"/>
    <property type="match status" value="1"/>
</dbReference>
<feature type="domain" description="Peptide methionine sulphoxide reductase MsrA" evidence="8">
    <location>
        <begin position="12"/>
        <end position="103"/>
    </location>
</feature>
<keyword evidence="10" id="KW-1185">Reference proteome</keyword>
<sequence length="104" mass="11695">MSSNNQVEGKVATFAAGCFWGVQLAFQRLPGVLESTVGYTNGHKKNPTYREVCTGETGHAEAIRIVYDDQLVKYGDLLKLFWQIHDPTTLNRQKNDVGTQYRSD</sequence>
<evidence type="ECO:0000256" key="7">
    <source>
        <dbReference type="ARBA" id="ARBA00048782"/>
    </source>
</evidence>
<dbReference type="PANTHER" id="PTHR42799:SF2">
    <property type="entry name" value="MITOCHONDRIAL PEPTIDE METHIONINE SULFOXIDE REDUCTASE"/>
    <property type="match status" value="1"/>
</dbReference>
<comment type="similarity">
    <text evidence="1">Belongs to the MsrA Met sulfoxide reductase family.</text>
</comment>
<dbReference type="InterPro" id="IPR002569">
    <property type="entry name" value="Met_Sox_Rdtase_MsrA_dom"/>
</dbReference>
<comment type="catalytic activity">
    <reaction evidence="7">
        <text>[thioredoxin]-disulfide + L-methionine + H2O = L-methionine (S)-S-oxide + [thioredoxin]-dithiol</text>
        <dbReference type="Rhea" id="RHEA:19993"/>
        <dbReference type="Rhea" id="RHEA-COMP:10698"/>
        <dbReference type="Rhea" id="RHEA-COMP:10700"/>
        <dbReference type="ChEBI" id="CHEBI:15377"/>
        <dbReference type="ChEBI" id="CHEBI:29950"/>
        <dbReference type="ChEBI" id="CHEBI:50058"/>
        <dbReference type="ChEBI" id="CHEBI:57844"/>
        <dbReference type="ChEBI" id="CHEBI:58772"/>
        <dbReference type="EC" id="1.8.4.11"/>
    </reaction>
</comment>
<dbReference type="GO" id="GO:0034599">
    <property type="term" value="P:cellular response to oxidative stress"/>
    <property type="evidence" value="ECO:0007669"/>
    <property type="project" value="TreeGrafter"/>
</dbReference>
<organism evidence="9 10">
    <name type="scientific">Pythium insidiosum</name>
    <name type="common">Pythiosis disease agent</name>
    <dbReference type="NCBI Taxonomy" id="114742"/>
    <lineage>
        <taxon>Eukaryota</taxon>
        <taxon>Sar</taxon>
        <taxon>Stramenopiles</taxon>
        <taxon>Oomycota</taxon>
        <taxon>Peronosporomycetes</taxon>
        <taxon>Pythiales</taxon>
        <taxon>Pythiaceae</taxon>
        <taxon>Pythium</taxon>
    </lineage>
</organism>
<evidence type="ECO:0000313" key="9">
    <source>
        <dbReference type="EMBL" id="KAJ0388739.1"/>
    </source>
</evidence>
<evidence type="ECO:0000256" key="1">
    <source>
        <dbReference type="ARBA" id="ARBA00005591"/>
    </source>
</evidence>
<name>A0AAD5LPS8_PYTIN</name>
<evidence type="ECO:0000256" key="6">
    <source>
        <dbReference type="ARBA" id="ARBA00047806"/>
    </source>
</evidence>
<dbReference type="Pfam" id="PF01625">
    <property type="entry name" value="PMSR"/>
    <property type="match status" value="1"/>
</dbReference>
<evidence type="ECO:0000256" key="2">
    <source>
        <dbReference type="ARBA" id="ARBA00012502"/>
    </source>
</evidence>
<dbReference type="InterPro" id="IPR050162">
    <property type="entry name" value="MsrA_MetSO_reductase"/>
</dbReference>
<comment type="catalytic activity">
    <reaction evidence="6">
        <text>L-methionyl-[protein] + [thioredoxin]-disulfide + H2O = L-methionyl-(S)-S-oxide-[protein] + [thioredoxin]-dithiol</text>
        <dbReference type="Rhea" id="RHEA:14217"/>
        <dbReference type="Rhea" id="RHEA-COMP:10698"/>
        <dbReference type="Rhea" id="RHEA-COMP:10700"/>
        <dbReference type="Rhea" id="RHEA-COMP:12313"/>
        <dbReference type="Rhea" id="RHEA-COMP:12315"/>
        <dbReference type="ChEBI" id="CHEBI:15377"/>
        <dbReference type="ChEBI" id="CHEBI:16044"/>
        <dbReference type="ChEBI" id="CHEBI:29950"/>
        <dbReference type="ChEBI" id="CHEBI:44120"/>
        <dbReference type="ChEBI" id="CHEBI:50058"/>
        <dbReference type="EC" id="1.8.4.11"/>
    </reaction>
</comment>
<evidence type="ECO:0000313" key="10">
    <source>
        <dbReference type="Proteomes" id="UP001209570"/>
    </source>
</evidence>
<dbReference type="GO" id="GO:0005737">
    <property type="term" value="C:cytoplasm"/>
    <property type="evidence" value="ECO:0007669"/>
    <property type="project" value="TreeGrafter"/>
</dbReference>
<protein>
    <recommendedName>
        <fullName evidence="2">peptide-methionine (S)-S-oxide reductase</fullName>
        <ecNumber evidence="2">1.8.4.11</ecNumber>
    </recommendedName>
    <alternativeName>
        <fullName evidence="5">Peptide-methionine (S)-S-oxide reductase</fullName>
    </alternativeName>
    <alternativeName>
        <fullName evidence="4">Protein-methionine-S-oxide reductase</fullName>
    </alternativeName>
</protein>
<dbReference type="EMBL" id="JAKCXM010006790">
    <property type="protein sequence ID" value="KAJ0388739.1"/>
    <property type="molecule type" value="Genomic_DNA"/>
</dbReference>
<dbReference type="InterPro" id="IPR036509">
    <property type="entry name" value="Met_Sox_Rdtase_MsrA_sf"/>
</dbReference>
<dbReference type="Gene3D" id="3.30.1060.10">
    <property type="entry name" value="Peptide methionine sulphoxide reductase MsrA"/>
    <property type="match status" value="1"/>
</dbReference>
<comment type="caution">
    <text evidence="9">The sequence shown here is derived from an EMBL/GenBank/DDBJ whole genome shotgun (WGS) entry which is preliminary data.</text>
</comment>
<dbReference type="NCBIfam" id="TIGR00401">
    <property type="entry name" value="msrA"/>
    <property type="match status" value="1"/>
</dbReference>
<dbReference type="PANTHER" id="PTHR42799">
    <property type="entry name" value="MITOCHONDRIAL PEPTIDE METHIONINE SULFOXIDE REDUCTASE"/>
    <property type="match status" value="1"/>
</dbReference>
<evidence type="ECO:0000256" key="4">
    <source>
        <dbReference type="ARBA" id="ARBA00030273"/>
    </source>
</evidence>
<proteinExistence type="inferred from homology"/>
<evidence type="ECO:0000259" key="8">
    <source>
        <dbReference type="Pfam" id="PF01625"/>
    </source>
</evidence>
<evidence type="ECO:0000256" key="3">
    <source>
        <dbReference type="ARBA" id="ARBA00023002"/>
    </source>
</evidence>
<reference evidence="9" key="1">
    <citation type="submission" date="2021-12" db="EMBL/GenBank/DDBJ databases">
        <title>Prjna785345.</title>
        <authorList>
            <person name="Rujirawat T."/>
            <person name="Krajaejun T."/>
        </authorList>
    </citation>
    <scope>NUCLEOTIDE SEQUENCE</scope>
    <source>
        <strain evidence="9">Pi057C3</strain>
    </source>
</reference>
<evidence type="ECO:0000256" key="5">
    <source>
        <dbReference type="ARBA" id="ARBA00030643"/>
    </source>
</evidence>
<gene>
    <name evidence="9" type="ORF">P43SY_010646</name>
</gene>